<sequence>MKKSNLILQDENEKLKQEIELLKSKNRKLQDENTKLNTSKSELFALRNFVFEQSVQDNKNTTESNINNIDISKLNEVKGVIIGGRNTLQQKLKNILTNWDLISVDTLNFDVDILKNADYIFLNVNVLSHAMYYKVTQITNKIDKDIYFLNNNNIDICLSETCNIIFK</sequence>
<proteinExistence type="predicted"/>
<dbReference type="Proteomes" id="UP000027937">
    <property type="component" value="Plasmid p1Ch9693"/>
</dbReference>
<name>A0ABR4TAR3_CLOHA</name>
<evidence type="ECO:0000313" key="2">
    <source>
        <dbReference type="EMBL" id="KEI14027.1"/>
    </source>
</evidence>
<evidence type="ECO:0000256" key="1">
    <source>
        <dbReference type="SAM" id="Coils"/>
    </source>
</evidence>
<geneLocation type="plasmid" evidence="2 3">
    <name>p1Ch9693</name>
</geneLocation>
<organism evidence="2 3">
    <name type="scientific">Clostridium haemolyticum NCTC 9693</name>
    <dbReference type="NCBI Taxonomy" id="1443114"/>
    <lineage>
        <taxon>Bacteria</taxon>
        <taxon>Bacillati</taxon>
        <taxon>Bacillota</taxon>
        <taxon>Clostridia</taxon>
        <taxon>Eubacteriales</taxon>
        <taxon>Clostridiaceae</taxon>
        <taxon>Clostridium</taxon>
    </lineage>
</organism>
<accession>A0ABR4TAR3</accession>
<evidence type="ECO:0000313" key="3">
    <source>
        <dbReference type="Proteomes" id="UP000027937"/>
    </source>
</evidence>
<keyword evidence="3" id="KW-1185">Reference proteome</keyword>
<gene>
    <name evidence="2" type="ORF">Z960_p0024</name>
</gene>
<evidence type="ECO:0008006" key="4">
    <source>
        <dbReference type="Google" id="ProtNLM"/>
    </source>
</evidence>
<protein>
    <recommendedName>
        <fullName evidence="4">DUF2325 domain-containing protein</fullName>
    </recommendedName>
</protein>
<dbReference type="EMBL" id="JENX01000125">
    <property type="protein sequence ID" value="KEI14027.1"/>
    <property type="molecule type" value="Genomic_DNA"/>
</dbReference>
<keyword evidence="1" id="KW-0175">Coiled coil</keyword>
<reference evidence="3" key="1">
    <citation type="journal article" date="2014" name="PLoS ONE">
        <title>Plasmidome interchange between Clostridium botulinum, Clostridium novyi and Clostridium haemolyticum converts strains of independent lineages into distinctly different pathogens.</title>
        <authorList>
            <person name="Skarin H."/>
            <person name="Segerman B."/>
        </authorList>
    </citation>
    <scope>NUCLEOTIDE SEQUENCE [LARGE SCALE GENOMIC DNA]</scope>
    <source>
        <strain evidence="3">NCTC 9693</strain>
    </source>
</reference>
<keyword evidence="2" id="KW-0614">Plasmid</keyword>
<feature type="coiled-coil region" evidence="1">
    <location>
        <begin position="5"/>
        <end position="42"/>
    </location>
</feature>
<dbReference type="RefSeq" id="WP_039230486.1">
    <property type="nucleotide sequence ID" value="NZ_CM003349.1"/>
</dbReference>
<comment type="caution">
    <text evidence="2">The sequence shown here is derived from an EMBL/GenBank/DDBJ whole genome shotgun (WGS) entry which is preliminary data.</text>
</comment>